<comment type="caution">
    <text evidence="1">The sequence shown here is derived from an EMBL/GenBank/DDBJ whole genome shotgun (WGS) entry which is preliminary data.</text>
</comment>
<evidence type="ECO:0000313" key="2">
    <source>
        <dbReference type="Proteomes" id="UP000025748"/>
    </source>
</evidence>
<dbReference type="EMBL" id="JHEM01000001">
    <property type="protein sequence ID" value="KCB26503.1"/>
    <property type="molecule type" value="Genomic_DNA"/>
</dbReference>
<keyword evidence="2" id="KW-1185">Reference proteome</keyword>
<accession>A0ABR4R7X7</accession>
<gene>
    <name evidence="1" type="ORF">L544_2994</name>
</gene>
<evidence type="ECO:0000313" key="1">
    <source>
        <dbReference type="EMBL" id="KCB26503.1"/>
    </source>
</evidence>
<organism evidence="1 2">
    <name type="scientific">Bordetella hinzii OH87 BAL007II</name>
    <dbReference type="NCBI Taxonomy" id="1331262"/>
    <lineage>
        <taxon>Bacteria</taxon>
        <taxon>Pseudomonadati</taxon>
        <taxon>Pseudomonadota</taxon>
        <taxon>Betaproteobacteria</taxon>
        <taxon>Burkholderiales</taxon>
        <taxon>Alcaligenaceae</taxon>
        <taxon>Bordetella</taxon>
    </lineage>
</organism>
<dbReference type="Proteomes" id="UP000025748">
    <property type="component" value="Unassembled WGS sequence"/>
</dbReference>
<protein>
    <submittedName>
        <fullName evidence="1">Uncharacterized protein</fullName>
    </submittedName>
</protein>
<sequence>MVAILHGCGTHGFFPMGDVLGSTGMPSRAEPLLMGSRIRQRGWPGALSMLMGAIGKTKYRPRLDGPRPGPAGHLLFPKSAVRKTKLSSPMFCRTLRGNRRAARFWCLPASSPGSSCRTRDGPGLDTL</sequence>
<reference evidence="1 2" key="1">
    <citation type="submission" date="2014-03" db="EMBL/GenBank/DDBJ databases">
        <title>Genome sequence of Bordetella hinzii.</title>
        <authorList>
            <person name="Register K."/>
            <person name="Harvill E."/>
            <person name="Goodfield L.L."/>
            <person name="Ivanov Y.V."/>
            <person name="Meyer J.A."/>
            <person name="Muse S.J."/>
            <person name="Jacobs N."/>
            <person name="Bendor L."/>
            <person name="Smallridge W.E."/>
            <person name="Brinkac L.M."/>
            <person name="Sanka R."/>
            <person name="Kim M."/>
            <person name="Losada L."/>
        </authorList>
    </citation>
    <scope>NUCLEOTIDE SEQUENCE [LARGE SCALE GENOMIC DNA]</scope>
    <source>
        <strain evidence="1 2">OH87 BAL007II</strain>
    </source>
</reference>
<name>A0ABR4R7X7_9BORD</name>
<proteinExistence type="predicted"/>